<dbReference type="PROSITE" id="PS52015">
    <property type="entry name" value="TONB_CTD"/>
    <property type="match status" value="1"/>
</dbReference>
<evidence type="ECO:0000313" key="11">
    <source>
        <dbReference type="EMBL" id="AMY10764.1"/>
    </source>
</evidence>
<evidence type="ECO:0000313" key="12">
    <source>
        <dbReference type="Proteomes" id="UP000076079"/>
    </source>
</evidence>
<reference evidence="11 12" key="1">
    <citation type="journal article" date="2016" name="Genome Announc.">
        <title>First Complete Genome Sequence of a Subdivision 6 Acidobacterium Strain.</title>
        <authorList>
            <person name="Huang S."/>
            <person name="Vieira S."/>
            <person name="Bunk B."/>
            <person name="Riedel T."/>
            <person name="Sproer C."/>
            <person name="Overmann J."/>
        </authorList>
    </citation>
    <scope>NUCLEOTIDE SEQUENCE [LARGE SCALE GENOMIC DNA]</scope>
    <source>
        <strain evidence="12">DSM 100886 HEG_-6_39</strain>
    </source>
</reference>
<evidence type="ECO:0000256" key="6">
    <source>
        <dbReference type="ARBA" id="ARBA00022692"/>
    </source>
</evidence>
<keyword evidence="9" id="KW-0472">Membrane</keyword>
<keyword evidence="5" id="KW-0997">Cell inner membrane</keyword>
<gene>
    <name evidence="11" type="ORF">LuPra_04005</name>
</gene>
<accession>A0A143PSH6</accession>
<evidence type="ECO:0000256" key="3">
    <source>
        <dbReference type="ARBA" id="ARBA00022448"/>
    </source>
</evidence>
<dbReference type="KEGG" id="abac:LuPra_04005"/>
<dbReference type="NCBIfam" id="TIGR01352">
    <property type="entry name" value="tonB_Cterm"/>
    <property type="match status" value="1"/>
</dbReference>
<dbReference type="Proteomes" id="UP000076079">
    <property type="component" value="Chromosome"/>
</dbReference>
<comment type="similarity">
    <text evidence="2">Belongs to the TonB family.</text>
</comment>
<dbReference type="GO" id="GO:0055085">
    <property type="term" value="P:transmembrane transport"/>
    <property type="evidence" value="ECO:0007669"/>
    <property type="project" value="InterPro"/>
</dbReference>
<comment type="subcellular location">
    <subcellularLocation>
        <location evidence="1">Cell inner membrane</location>
        <topology evidence="1">Single-pass membrane protein</topology>
        <orientation evidence="1">Periplasmic side</orientation>
    </subcellularLocation>
</comment>
<dbReference type="GO" id="GO:0015031">
    <property type="term" value="P:protein transport"/>
    <property type="evidence" value="ECO:0007669"/>
    <property type="project" value="UniProtKB-KW"/>
</dbReference>
<evidence type="ECO:0000256" key="2">
    <source>
        <dbReference type="ARBA" id="ARBA00006555"/>
    </source>
</evidence>
<keyword evidence="12" id="KW-1185">Reference proteome</keyword>
<dbReference type="GO" id="GO:0031992">
    <property type="term" value="F:energy transducer activity"/>
    <property type="evidence" value="ECO:0007669"/>
    <property type="project" value="TreeGrafter"/>
</dbReference>
<dbReference type="InterPro" id="IPR051045">
    <property type="entry name" value="TonB-dependent_transducer"/>
</dbReference>
<name>A0A143PSH6_LUTPR</name>
<dbReference type="AlphaFoldDB" id="A0A143PSH6"/>
<dbReference type="InterPro" id="IPR037682">
    <property type="entry name" value="TonB_C"/>
</dbReference>
<evidence type="ECO:0000256" key="8">
    <source>
        <dbReference type="ARBA" id="ARBA00022989"/>
    </source>
</evidence>
<keyword evidence="7" id="KW-0653">Protein transport</keyword>
<organism evidence="11 12">
    <name type="scientific">Luteitalea pratensis</name>
    <dbReference type="NCBI Taxonomy" id="1855912"/>
    <lineage>
        <taxon>Bacteria</taxon>
        <taxon>Pseudomonadati</taxon>
        <taxon>Acidobacteriota</taxon>
        <taxon>Vicinamibacteria</taxon>
        <taxon>Vicinamibacterales</taxon>
        <taxon>Vicinamibacteraceae</taxon>
        <taxon>Luteitalea</taxon>
    </lineage>
</organism>
<evidence type="ECO:0000256" key="5">
    <source>
        <dbReference type="ARBA" id="ARBA00022519"/>
    </source>
</evidence>
<evidence type="ECO:0000259" key="10">
    <source>
        <dbReference type="PROSITE" id="PS52015"/>
    </source>
</evidence>
<feature type="domain" description="TonB C-terminal" evidence="10">
    <location>
        <begin position="142"/>
        <end position="232"/>
    </location>
</feature>
<dbReference type="PANTHER" id="PTHR33446">
    <property type="entry name" value="PROTEIN TONB-RELATED"/>
    <property type="match status" value="1"/>
</dbReference>
<keyword evidence="3" id="KW-0813">Transport</keyword>
<evidence type="ECO:0000256" key="7">
    <source>
        <dbReference type="ARBA" id="ARBA00022927"/>
    </source>
</evidence>
<sequence length="232" mass="22826">MGVRHIVFLLPDGPQTGRGGGGGGNQQLQPIRRAQGVGEDTITLRVLKMPSPPTPVIPASALAVEDVRTLPAIVLDAKPLASGLFDQIGLPTGGVSSGTSTGPGSGGGVGTGIGTGIGSGRGPGLGPGSGGGTGGGVYRPGGAVSAPRLIKQVKPVYTSDALANGLHGTVVLEVVVTANGCASQVRIVGSLDARGLDEAAVAAVAQWRFEPGRLAGTPVDVLVTIALDFAIH</sequence>
<evidence type="ECO:0000256" key="4">
    <source>
        <dbReference type="ARBA" id="ARBA00022475"/>
    </source>
</evidence>
<evidence type="ECO:0000256" key="1">
    <source>
        <dbReference type="ARBA" id="ARBA00004383"/>
    </source>
</evidence>
<proteinExistence type="inferred from homology"/>
<dbReference type="GO" id="GO:0098797">
    <property type="term" value="C:plasma membrane protein complex"/>
    <property type="evidence" value="ECO:0007669"/>
    <property type="project" value="TreeGrafter"/>
</dbReference>
<dbReference type="STRING" id="1855912.LuPra_04005"/>
<keyword evidence="8" id="KW-1133">Transmembrane helix</keyword>
<evidence type="ECO:0000256" key="9">
    <source>
        <dbReference type="ARBA" id="ARBA00023136"/>
    </source>
</evidence>
<reference evidence="12" key="2">
    <citation type="submission" date="2016-04" db="EMBL/GenBank/DDBJ databases">
        <title>First Complete Genome Sequence of a Subdivision 6 Acidobacterium.</title>
        <authorList>
            <person name="Huang S."/>
            <person name="Vieira S."/>
            <person name="Bunk B."/>
            <person name="Riedel T."/>
            <person name="Sproeer C."/>
            <person name="Overmann J."/>
        </authorList>
    </citation>
    <scope>NUCLEOTIDE SEQUENCE [LARGE SCALE GENOMIC DNA]</scope>
    <source>
        <strain evidence="12">DSM 100886 HEG_-6_39</strain>
    </source>
</reference>
<dbReference type="SUPFAM" id="SSF74653">
    <property type="entry name" value="TolA/TonB C-terminal domain"/>
    <property type="match status" value="1"/>
</dbReference>
<dbReference type="PANTHER" id="PTHR33446:SF2">
    <property type="entry name" value="PROTEIN TONB"/>
    <property type="match status" value="1"/>
</dbReference>
<protein>
    <recommendedName>
        <fullName evidence="10">TonB C-terminal domain-containing protein</fullName>
    </recommendedName>
</protein>
<keyword evidence="4" id="KW-1003">Cell membrane</keyword>
<keyword evidence="6" id="KW-0812">Transmembrane</keyword>
<dbReference type="InterPro" id="IPR006260">
    <property type="entry name" value="TonB/TolA_C"/>
</dbReference>
<dbReference type="Gene3D" id="3.30.1150.10">
    <property type="match status" value="1"/>
</dbReference>
<dbReference type="Pfam" id="PF03544">
    <property type="entry name" value="TonB_C"/>
    <property type="match status" value="1"/>
</dbReference>
<dbReference type="EMBL" id="CP015136">
    <property type="protein sequence ID" value="AMY10764.1"/>
    <property type="molecule type" value="Genomic_DNA"/>
</dbReference>